<dbReference type="EMBL" id="AMCI01002300">
    <property type="protein sequence ID" value="EJX03100.1"/>
    <property type="molecule type" value="Genomic_DNA"/>
</dbReference>
<comment type="caution">
    <text evidence="1">The sequence shown here is derived from an EMBL/GenBank/DDBJ whole genome shotgun (WGS) entry which is preliminary data.</text>
</comment>
<accession>J9GSC2</accession>
<organism evidence="1">
    <name type="scientific">gut metagenome</name>
    <dbReference type="NCBI Taxonomy" id="749906"/>
    <lineage>
        <taxon>unclassified sequences</taxon>
        <taxon>metagenomes</taxon>
        <taxon>organismal metagenomes</taxon>
    </lineage>
</organism>
<proteinExistence type="predicted"/>
<evidence type="ECO:0000313" key="1">
    <source>
        <dbReference type="EMBL" id="EJX03100.1"/>
    </source>
</evidence>
<name>J9GSC2_9ZZZZ</name>
<protein>
    <submittedName>
        <fullName evidence="1">Uncharacterized protein</fullName>
    </submittedName>
</protein>
<dbReference type="AlphaFoldDB" id="J9GSC2"/>
<gene>
    <name evidence="1" type="ORF">EVA_08791</name>
</gene>
<reference evidence="1" key="1">
    <citation type="journal article" date="2012" name="PLoS ONE">
        <title>Gene sets for utilization of primary and secondary nutrition supplies in the distal gut of endangered iberian lynx.</title>
        <authorList>
            <person name="Alcaide M."/>
            <person name="Messina E."/>
            <person name="Richter M."/>
            <person name="Bargiela R."/>
            <person name="Peplies J."/>
            <person name="Huws S.A."/>
            <person name="Newbold C.J."/>
            <person name="Golyshin P.N."/>
            <person name="Simon M.A."/>
            <person name="Lopez G."/>
            <person name="Yakimov M.M."/>
            <person name="Ferrer M."/>
        </authorList>
    </citation>
    <scope>NUCLEOTIDE SEQUENCE</scope>
</reference>
<sequence>MKTASAYIVYDALNLSLSVQVVGGALTQRKDALTGEFDPDRSMFPLMFQPCLMVKDPNHILSDGDHTKKLIECRWYEGTDNKGRLITADTAGYILGEYGRLVVQKNVEPDQPVNLFFSCAFIDARTGQPFRKEMGFTLDTVMKQEVNLGIEIDAANKLLVSPFKTHTQRRITATLRNGLDDVPDEKAAYEWRVQDEVSRQMRPITDDDPFYVSGQGTRTLVVDRRYIDKELVEVRGHLKAAPQKVVSAHTKMIRWYGRWEEEEQIVRGKFIRPETTEIEIKAIINTPQGVVNNPTDYFDITHFRTGKKADAPVVEVGVGESVVLSRSAIGNNPDRCAVFGCEVYERSALRPFSLGGSDLTLNGNRICIQVPIKK</sequence>